<evidence type="ECO:0000259" key="7">
    <source>
        <dbReference type="Pfam" id="PF03775"/>
    </source>
</evidence>
<evidence type="ECO:0000256" key="4">
    <source>
        <dbReference type="ARBA" id="ARBA00023306"/>
    </source>
</evidence>
<accession>A0A1U9K555</accession>
<dbReference type="KEGG" id="ntr:B0W44_04775"/>
<evidence type="ECO:0000256" key="6">
    <source>
        <dbReference type="HAMAP-Rule" id="MF_00267"/>
    </source>
</evidence>
<comment type="function">
    <text evidence="6">Cell division inhibitor that blocks the formation of polar Z ring septums. Rapidly oscillates between the poles of the cell to destabilize FtsZ filaments that have formed before they mature into polar Z rings. Prevents FtsZ polymerization.</text>
</comment>
<evidence type="ECO:0000313" key="10">
    <source>
        <dbReference type="Proteomes" id="UP000188603"/>
    </source>
</evidence>
<keyword evidence="4 6" id="KW-0131">Cell cycle</keyword>
<dbReference type="PANTHER" id="PTHR34108">
    <property type="entry name" value="SEPTUM SITE-DETERMINING PROTEIN MINC"/>
    <property type="match status" value="1"/>
</dbReference>
<dbReference type="InterPro" id="IPR013033">
    <property type="entry name" value="MinC"/>
</dbReference>
<dbReference type="Proteomes" id="UP000188603">
    <property type="component" value="Chromosome"/>
</dbReference>
<organism evidence="9 10">
    <name type="scientific">Novibacillus thermophilus</name>
    <dbReference type="NCBI Taxonomy" id="1471761"/>
    <lineage>
        <taxon>Bacteria</taxon>
        <taxon>Bacillati</taxon>
        <taxon>Bacillota</taxon>
        <taxon>Bacilli</taxon>
        <taxon>Bacillales</taxon>
        <taxon>Thermoactinomycetaceae</taxon>
        <taxon>Novibacillus</taxon>
    </lineage>
</organism>
<dbReference type="OrthoDB" id="9790810at2"/>
<dbReference type="GO" id="GO:0000902">
    <property type="term" value="P:cell morphogenesis"/>
    <property type="evidence" value="ECO:0007669"/>
    <property type="project" value="InterPro"/>
</dbReference>
<dbReference type="NCBIfam" id="TIGR01222">
    <property type="entry name" value="minC"/>
    <property type="match status" value="1"/>
</dbReference>
<reference evidence="9 10" key="1">
    <citation type="journal article" date="2015" name="Int. J. Syst. Evol. Microbiol.">
        <title>Novibacillus thermophilus gen. nov., sp. nov., a Gram-staining-negative and moderately thermophilic member of the family Thermoactinomycetaceae.</title>
        <authorList>
            <person name="Yang G."/>
            <person name="Chen J."/>
            <person name="Zhou S."/>
        </authorList>
    </citation>
    <scope>NUCLEOTIDE SEQUENCE [LARGE SCALE GENOMIC DNA]</scope>
    <source>
        <strain evidence="9 10">SG-1</strain>
    </source>
</reference>
<dbReference type="Pfam" id="PF22642">
    <property type="entry name" value="MinC_N_1"/>
    <property type="match status" value="1"/>
</dbReference>
<dbReference type="Pfam" id="PF03775">
    <property type="entry name" value="MinC_C"/>
    <property type="match status" value="1"/>
</dbReference>
<gene>
    <name evidence="6" type="primary">minC</name>
    <name evidence="9" type="ORF">B0W44_04775</name>
</gene>
<name>A0A1U9K555_9BACL</name>
<dbReference type="GO" id="GO:0000917">
    <property type="term" value="P:division septum assembly"/>
    <property type="evidence" value="ECO:0007669"/>
    <property type="project" value="UniProtKB-KW"/>
</dbReference>
<evidence type="ECO:0000259" key="8">
    <source>
        <dbReference type="Pfam" id="PF22642"/>
    </source>
</evidence>
<protein>
    <recommendedName>
        <fullName evidence="6">Probable septum site-determining protein MinC</fullName>
    </recommendedName>
</protein>
<proteinExistence type="inferred from homology"/>
<dbReference type="EMBL" id="CP019699">
    <property type="protein sequence ID" value="AQS55189.1"/>
    <property type="molecule type" value="Genomic_DNA"/>
</dbReference>
<dbReference type="Gene3D" id="3.30.160.540">
    <property type="match status" value="1"/>
</dbReference>
<comment type="subunit">
    <text evidence="5 6">Interacts with MinD and FtsZ.</text>
</comment>
<evidence type="ECO:0000256" key="2">
    <source>
        <dbReference type="ARBA" id="ARBA00022618"/>
    </source>
</evidence>
<dbReference type="InterPro" id="IPR055219">
    <property type="entry name" value="MinC_N_1"/>
</dbReference>
<dbReference type="PANTHER" id="PTHR34108:SF1">
    <property type="entry name" value="SEPTUM SITE-DETERMINING PROTEIN MINC"/>
    <property type="match status" value="1"/>
</dbReference>
<feature type="domain" description="Septum formation inhibitor MinC C-terminal" evidence="7">
    <location>
        <begin position="106"/>
        <end position="204"/>
    </location>
</feature>
<feature type="domain" description="Septum site-determining protein MinC N-terminal" evidence="8">
    <location>
        <begin position="9"/>
        <end position="86"/>
    </location>
</feature>
<dbReference type="InterPro" id="IPR016098">
    <property type="entry name" value="CAP/MinC_C"/>
</dbReference>
<evidence type="ECO:0000256" key="1">
    <source>
        <dbReference type="ARBA" id="ARBA00006291"/>
    </source>
</evidence>
<evidence type="ECO:0000256" key="5">
    <source>
        <dbReference type="ARBA" id="ARBA00046874"/>
    </source>
</evidence>
<dbReference type="HAMAP" id="MF_00267">
    <property type="entry name" value="MinC"/>
    <property type="match status" value="1"/>
</dbReference>
<dbReference type="SUPFAM" id="SSF63848">
    <property type="entry name" value="Cell-division inhibitor MinC, C-terminal domain"/>
    <property type="match status" value="1"/>
</dbReference>
<dbReference type="InterPro" id="IPR036145">
    <property type="entry name" value="MinC_C_sf"/>
</dbReference>
<keyword evidence="10" id="KW-1185">Reference proteome</keyword>
<dbReference type="RefSeq" id="WP_077719007.1">
    <property type="nucleotide sequence ID" value="NZ_CP019699.1"/>
</dbReference>
<dbReference type="STRING" id="1471761.B0W44_04775"/>
<evidence type="ECO:0000313" key="9">
    <source>
        <dbReference type="EMBL" id="AQS55189.1"/>
    </source>
</evidence>
<dbReference type="Gene3D" id="2.160.20.70">
    <property type="match status" value="1"/>
</dbReference>
<dbReference type="InterPro" id="IPR005526">
    <property type="entry name" value="Septum_form_inhib_MinC_C"/>
</dbReference>
<dbReference type="AlphaFoldDB" id="A0A1U9K555"/>
<keyword evidence="3 6" id="KW-0717">Septation</keyword>
<comment type="similarity">
    <text evidence="1 6">Belongs to the MinC family.</text>
</comment>
<evidence type="ECO:0000256" key="3">
    <source>
        <dbReference type="ARBA" id="ARBA00023210"/>
    </source>
</evidence>
<dbReference type="GO" id="GO:1901891">
    <property type="term" value="P:regulation of cell septum assembly"/>
    <property type="evidence" value="ECO:0007669"/>
    <property type="project" value="InterPro"/>
</dbReference>
<sequence length="226" mass="24778">MERVQHAVVSIKGTKDGLVFFLDDQVDFTELLEALERKLTDKQARLLNGPDISVHIQLGKRRVSAAEKQALRAMLAKRPNLIITSFESSVDVDGCTDEPLNCMENVSTTVRAGQVLEAKGSLLLLGDVNPGGTVRSGGHIFVLGSLRGVAHAGIRGNKRAIIAASHMSPTQLRIADAINRSPDGTGDHGSLMEFAYLSGKQIAIERMNRLYRVRPELQDRTNWQRV</sequence>
<keyword evidence="2 6" id="KW-0132">Cell division</keyword>